<name>A0A3M6TI23_POCDA</name>
<dbReference type="EMBL" id="RCHS01003527">
    <property type="protein sequence ID" value="RMX41045.1"/>
    <property type="molecule type" value="Genomic_DNA"/>
</dbReference>
<comment type="caution">
    <text evidence="2">The sequence shown here is derived from an EMBL/GenBank/DDBJ whole genome shotgun (WGS) entry which is preliminary data.</text>
</comment>
<evidence type="ECO:0000313" key="2">
    <source>
        <dbReference type="EMBL" id="RMX41045.1"/>
    </source>
</evidence>
<keyword evidence="3" id="KW-1185">Reference proteome</keyword>
<dbReference type="Proteomes" id="UP000275408">
    <property type="component" value="Unassembled WGS sequence"/>
</dbReference>
<evidence type="ECO:0000313" key="3">
    <source>
        <dbReference type="Proteomes" id="UP000275408"/>
    </source>
</evidence>
<protein>
    <submittedName>
        <fullName evidence="2">Uncharacterized protein</fullName>
    </submittedName>
</protein>
<gene>
    <name evidence="2" type="ORF">pdam_00003281</name>
</gene>
<sequence length="299" mass="34435">MDHAIHSILTRKKNQTSDLEKMIGQKGWDDLPNQSQLFEAWPDLILETNQLQPTLHREWELHDPEMKSMSLLKQRRADSKNWKKEQKNKTHCMEEKNRHNFCDRTARSWMPTRKNYAMLPATYTTKPTLSFQANTQGLEIANSPRSSSVGGFDAVNSKQVGHVSQGLEFFLVGTVIGFFHFDKRLRLMTLQRRKKFRSTPKVLSLQVNTTIFLFHCHEFADLQICPHDTLNAKYMDATNAKSQQLGRGKILIKPRAEENRIKVRSPLSPTAGVRLPVELSQVMLVYLCPGNSECQTENI</sequence>
<evidence type="ECO:0000256" key="1">
    <source>
        <dbReference type="SAM" id="MobiDB-lite"/>
    </source>
</evidence>
<proteinExistence type="predicted"/>
<accession>A0A3M6TI23</accession>
<organism evidence="2 3">
    <name type="scientific">Pocillopora damicornis</name>
    <name type="common">Cauliflower coral</name>
    <name type="synonym">Millepora damicornis</name>
    <dbReference type="NCBI Taxonomy" id="46731"/>
    <lineage>
        <taxon>Eukaryota</taxon>
        <taxon>Metazoa</taxon>
        <taxon>Cnidaria</taxon>
        <taxon>Anthozoa</taxon>
        <taxon>Hexacorallia</taxon>
        <taxon>Scleractinia</taxon>
        <taxon>Astrocoeniina</taxon>
        <taxon>Pocilloporidae</taxon>
        <taxon>Pocillopora</taxon>
    </lineage>
</organism>
<reference evidence="2 3" key="1">
    <citation type="journal article" date="2018" name="Sci. Rep.">
        <title>Comparative analysis of the Pocillopora damicornis genome highlights role of immune system in coral evolution.</title>
        <authorList>
            <person name="Cunning R."/>
            <person name="Bay R.A."/>
            <person name="Gillette P."/>
            <person name="Baker A.C."/>
            <person name="Traylor-Knowles N."/>
        </authorList>
    </citation>
    <scope>NUCLEOTIDE SEQUENCE [LARGE SCALE GENOMIC DNA]</scope>
    <source>
        <strain evidence="2">RSMAS</strain>
        <tissue evidence="2">Whole animal</tissue>
    </source>
</reference>
<feature type="region of interest" description="Disordered" evidence="1">
    <location>
        <begin position="72"/>
        <end position="93"/>
    </location>
</feature>
<dbReference type="AlphaFoldDB" id="A0A3M6TI23"/>
<feature type="compositionally biased region" description="Basic and acidic residues" evidence="1">
    <location>
        <begin position="75"/>
        <end position="93"/>
    </location>
</feature>